<dbReference type="AlphaFoldDB" id="A0A828Z928"/>
<gene>
    <name evidence="1" type="ORF">LEP1GSC036_3925</name>
</gene>
<organism evidence="1 2">
    <name type="scientific">Leptospira weilii str. 2006001853</name>
    <dbReference type="NCBI Taxonomy" id="1001589"/>
    <lineage>
        <taxon>Bacteria</taxon>
        <taxon>Pseudomonadati</taxon>
        <taxon>Spirochaetota</taxon>
        <taxon>Spirochaetia</taxon>
        <taxon>Leptospirales</taxon>
        <taxon>Leptospiraceae</taxon>
        <taxon>Leptospira</taxon>
    </lineage>
</organism>
<dbReference type="NCBIfam" id="NF047687">
    <property type="entry name" value="LIC10173_fam"/>
    <property type="match status" value="1"/>
</dbReference>
<evidence type="ECO:0000313" key="2">
    <source>
        <dbReference type="Proteomes" id="UP000001338"/>
    </source>
</evidence>
<dbReference type="EMBL" id="AFLV02000005">
    <property type="protein sequence ID" value="EKR66360.1"/>
    <property type="molecule type" value="Genomic_DNA"/>
</dbReference>
<evidence type="ECO:0000313" key="1">
    <source>
        <dbReference type="EMBL" id="EKR66360.1"/>
    </source>
</evidence>
<dbReference type="Proteomes" id="UP000001338">
    <property type="component" value="Unassembled WGS sequence"/>
</dbReference>
<name>A0A828Z928_9LEPT</name>
<accession>A0A828Z928</accession>
<dbReference type="RefSeq" id="WP_004498575.1">
    <property type="nucleotide sequence ID" value="NZ_AFLV02000005.1"/>
</dbReference>
<reference evidence="1 2" key="1">
    <citation type="submission" date="2012-10" db="EMBL/GenBank/DDBJ databases">
        <authorList>
            <person name="Harkins D.M."/>
            <person name="Durkin A.S."/>
            <person name="Brinkac L.M."/>
            <person name="Haft D.H."/>
            <person name="Selengut J.D."/>
            <person name="Sanka R."/>
            <person name="DePew J."/>
            <person name="Purushe J."/>
            <person name="Whelen A.C."/>
            <person name="Vinetz J.M."/>
            <person name="Sutton G.G."/>
            <person name="Nierman W.C."/>
            <person name="Fouts D.E."/>
        </authorList>
    </citation>
    <scope>NUCLEOTIDE SEQUENCE [LARGE SCALE GENOMIC DNA]</scope>
    <source>
        <strain evidence="1 2">2006001853</strain>
    </source>
</reference>
<proteinExistence type="predicted"/>
<protein>
    <submittedName>
        <fullName evidence="1">Uncharacterized protein</fullName>
    </submittedName>
</protein>
<comment type="caution">
    <text evidence="1">The sequence shown here is derived from an EMBL/GenBank/DDBJ whole genome shotgun (WGS) entry which is preliminary data.</text>
</comment>
<sequence length="189" mass="21948">MRKSHIDFLREMVTNIEIEETVVFSPEKFFEYQPPMDQIEEQIPCAIIRFSEPTNVLGKKIKLRLEKIVRGNSTFIQYAVRQAKQDFKYTIDFWMNTPEADVGSTVSNRGILDQCVLYVSQRRWFKTEEQIPIRVRLGKSNVVDDPAKESGNYKLYLEVIFNDGLYTIEEEETLSGVELEAAEPIIEGV</sequence>